<gene>
    <name evidence="2" type="ORF">GA0074696_5010</name>
</gene>
<dbReference type="Proteomes" id="UP000198228">
    <property type="component" value="Chromosome I"/>
</dbReference>
<organism evidence="2 3">
    <name type="scientific">Micromonospora purpureochromogenes</name>
    <dbReference type="NCBI Taxonomy" id="47872"/>
    <lineage>
        <taxon>Bacteria</taxon>
        <taxon>Bacillati</taxon>
        <taxon>Actinomycetota</taxon>
        <taxon>Actinomycetes</taxon>
        <taxon>Micromonosporales</taxon>
        <taxon>Micromonosporaceae</taxon>
        <taxon>Micromonospora</taxon>
    </lineage>
</organism>
<name>A0A1C4ZWW2_9ACTN</name>
<evidence type="ECO:0008006" key="4">
    <source>
        <dbReference type="Google" id="ProtNLM"/>
    </source>
</evidence>
<accession>A0A1C4ZWW2</accession>
<evidence type="ECO:0000313" key="3">
    <source>
        <dbReference type="Proteomes" id="UP000198228"/>
    </source>
</evidence>
<evidence type="ECO:0000256" key="1">
    <source>
        <dbReference type="SAM" id="MobiDB-lite"/>
    </source>
</evidence>
<dbReference type="InterPro" id="IPR021555">
    <property type="entry name" value="DUF3000"/>
</dbReference>
<protein>
    <recommendedName>
        <fullName evidence="4">DUF3000 domain-containing protein</fullName>
    </recommendedName>
</protein>
<dbReference type="EMBL" id="LT607410">
    <property type="protein sequence ID" value="SCF37450.1"/>
    <property type="molecule type" value="Genomic_DNA"/>
</dbReference>
<proteinExistence type="predicted"/>
<feature type="compositionally biased region" description="Low complexity" evidence="1">
    <location>
        <begin position="10"/>
        <end position="19"/>
    </location>
</feature>
<evidence type="ECO:0000313" key="2">
    <source>
        <dbReference type="EMBL" id="SCF37450.1"/>
    </source>
</evidence>
<dbReference type="Pfam" id="PF11452">
    <property type="entry name" value="DUF3000"/>
    <property type="match status" value="1"/>
</dbReference>
<dbReference type="AlphaFoldDB" id="A0A1C4ZWW2"/>
<reference evidence="2 3" key="1">
    <citation type="submission" date="2016-06" db="EMBL/GenBank/DDBJ databases">
        <authorList>
            <person name="Kjaerup R.B."/>
            <person name="Dalgaard T.S."/>
            <person name="Juul-Madsen H.R."/>
        </authorList>
    </citation>
    <scope>NUCLEOTIDE SEQUENCE [LARGE SCALE GENOMIC DNA]</scope>
    <source>
        <strain evidence="2 3">DSM 43821</strain>
    </source>
</reference>
<feature type="region of interest" description="Disordered" evidence="1">
    <location>
        <begin position="1"/>
        <end position="28"/>
    </location>
</feature>
<sequence length="225" mass="23424">MPPVRRAARLRPPTAVPALGAPSARAGGARHRLPVMAPPIALPETFARAVAGLRSVTPRAEIALEEVGAPQRLAPYAFALSAAVLREEDEVATGRLILLHDPAGHEAWQGTLRLVTYVTAELEVDLAADPLLPGVGWTWLVDALEAHDARYGAAGGTVTQTMSTRFGELAGPPTAGDIEIRASWTPLGDDLAPHLQAWCALLASTAGLPPPGVTALSERRSAGAA</sequence>